<reference evidence="1 2" key="1">
    <citation type="journal article" date="2020" name="Phytopathology">
        <title>Genome Sequence Resources of Colletotrichum truncatum, C. plurivorum, C. musicola, and C. sojae: Four Species Pathogenic to Soybean (Glycine max).</title>
        <authorList>
            <person name="Rogerio F."/>
            <person name="Boufleur T.R."/>
            <person name="Ciampi-Guillardi M."/>
            <person name="Sukno S.A."/>
            <person name="Thon M.R."/>
            <person name="Massola Junior N.S."/>
            <person name="Baroncelli R."/>
        </authorList>
    </citation>
    <scope>NUCLEOTIDE SEQUENCE [LARGE SCALE GENOMIC DNA]</scope>
    <source>
        <strain evidence="1 2">CMES1059</strain>
    </source>
</reference>
<organism evidence="1 2">
    <name type="scientific">Colletotrichum truncatum</name>
    <name type="common">Anthracnose fungus</name>
    <name type="synonym">Colletotrichum capsici</name>
    <dbReference type="NCBI Taxonomy" id="5467"/>
    <lineage>
        <taxon>Eukaryota</taxon>
        <taxon>Fungi</taxon>
        <taxon>Dikarya</taxon>
        <taxon>Ascomycota</taxon>
        <taxon>Pezizomycotina</taxon>
        <taxon>Sordariomycetes</taxon>
        <taxon>Hypocreomycetidae</taxon>
        <taxon>Glomerellales</taxon>
        <taxon>Glomerellaceae</taxon>
        <taxon>Colletotrichum</taxon>
        <taxon>Colletotrichum truncatum species complex</taxon>
    </lineage>
</organism>
<accession>A0ACC3ZD80</accession>
<proteinExistence type="predicted"/>
<comment type="caution">
    <text evidence="1">The sequence shown here is derived from an EMBL/GenBank/DDBJ whole genome shotgun (WGS) entry which is preliminary data.</text>
</comment>
<protein>
    <submittedName>
        <fullName evidence="1">Uncharacterized protein</fullName>
    </submittedName>
</protein>
<sequence>MPARTRSKPAGQGTGQRDRNLTDTISDNTSTTPTRRSRRLRHDTDVLEDPELPQPKRQRESPRSGGEASHTNVKDGRVRSIEKKTSLKRLDTNLRVNTPRRAADNTQRTQKRQQSERAYRGPQQLTRGAERPQPTTLSSTQDISLNYELDKLFDVYDVPTSPPPNPQTQKLGASYQEVEVVGSDPEEELFVRQEQHDDTRLYDDPTIIGASEEAGQKEAQAGEAANQEEPPPASTQQLADFLVDMGPPQEAPNKHVDIAYPDDCFIFNAPTGEDGSTAATLKSSALKHMVDLMSGTGWAQHVGISTIHAGSTQLRSNWNRPYWEHFVFLKNFWQCMPRAPQFSEQCRYLHTSEDAAKAKESIREVDEFVRATVQRAKKITRGHEEIMPPKPSTKDLYEKIIPMLVYTLHGVFLRGVESKVYSWRGRFTKPTLQIMERLLAWLERLHTTMMDSLKRRPRDQTGSMMTSRSKLARYLVDLKVEIKGTVAEIDAAPERKRIYKERLWQAIEREERARQEEEERKRRQRELVDRQIAERLSRTWSGLSHPEAPQPSQETRYNASQQTAASRQLQASEPTTRPGMDLAELVDQDESWSLEDDKRLLKILRTTSKVELQYLAWEFDRSINEVSDRVELLKHAAREAAINKNKPFPEFAIV</sequence>
<dbReference type="EMBL" id="VUJX02000002">
    <property type="protein sequence ID" value="KAL0941868.1"/>
    <property type="molecule type" value="Genomic_DNA"/>
</dbReference>
<keyword evidence="2" id="KW-1185">Reference proteome</keyword>
<dbReference type="Proteomes" id="UP000805649">
    <property type="component" value="Unassembled WGS sequence"/>
</dbReference>
<evidence type="ECO:0000313" key="1">
    <source>
        <dbReference type="EMBL" id="KAL0941868.1"/>
    </source>
</evidence>
<gene>
    <name evidence="1" type="ORF">CTRU02_204631</name>
</gene>
<name>A0ACC3ZD80_COLTU</name>
<evidence type="ECO:0000313" key="2">
    <source>
        <dbReference type="Proteomes" id="UP000805649"/>
    </source>
</evidence>